<evidence type="ECO:0000256" key="1">
    <source>
        <dbReference type="SAM" id="MobiDB-lite"/>
    </source>
</evidence>
<name>A0A6J4VFT5_9BACT</name>
<feature type="region of interest" description="Disordered" evidence="1">
    <location>
        <begin position="1"/>
        <end position="35"/>
    </location>
</feature>
<evidence type="ECO:0000313" key="2">
    <source>
        <dbReference type="EMBL" id="CAA9572485.1"/>
    </source>
</evidence>
<gene>
    <name evidence="2" type="ORF">AVDCRST_MAG19-2935</name>
</gene>
<protein>
    <submittedName>
        <fullName evidence="2">Uncharacterized protein</fullName>
    </submittedName>
</protein>
<reference evidence="2" key="1">
    <citation type="submission" date="2020-02" db="EMBL/GenBank/DDBJ databases">
        <authorList>
            <person name="Meier V. D."/>
        </authorList>
    </citation>
    <scope>NUCLEOTIDE SEQUENCE</scope>
    <source>
        <strain evidence="2">AVDCRST_MAG19</strain>
    </source>
</reference>
<feature type="region of interest" description="Disordered" evidence="1">
    <location>
        <begin position="68"/>
        <end position="87"/>
    </location>
</feature>
<accession>A0A6J4VFT5</accession>
<dbReference type="EMBL" id="CADCWL010000152">
    <property type="protein sequence ID" value="CAA9572485.1"/>
    <property type="molecule type" value="Genomic_DNA"/>
</dbReference>
<feature type="compositionally biased region" description="Basic and acidic residues" evidence="1">
    <location>
        <begin position="77"/>
        <end position="87"/>
    </location>
</feature>
<proteinExistence type="predicted"/>
<organism evidence="2">
    <name type="scientific">uncultured Thermomicrobiales bacterium</name>
    <dbReference type="NCBI Taxonomy" id="1645740"/>
    <lineage>
        <taxon>Bacteria</taxon>
        <taxon>Pseudomonadati</taxon>
        <taxon>Thermomicrobiota</taxon>
        <taxon>Thermomicrobia</taxon>
        <taxon>Thermomicrobiales</taxon>
        <taxon>environmental samples</taxon>
    </lineage>
</organism>
<dbReference type="AlphaFoldDB" id="A0A6J4VFT5"/>
<sequence length="87" mass="9508">MRRRAGLAPPAPTVSSHRRRPPTAHEAVGGIEEPVRHVGTVLPHPLPSERVPGAADVDDTHHPKVFGRRLRQTLGDNAEHPRSIRTA</sequence>